<comment type="pathway">
    <text evidence="1">Cofactor biosynthesis; tetrahydrofolate biosynthesis; 5,6,7,8-tetrahydrofolate from 7,8-dihydrofolate: step 1/1.</text>
</comment>
<dbReference type="EMBL" id="LGTQ01000013">
    <property type="protein sequence ID" value="KPM46864.1"/>
    <property type="molecule type" value="Genomic_DNA"/>
</dbReference>
<dbReference type="PANTHER" id="PTHR48069:SF3">
    <property type="entry name" value="DIHYDROFOLATE REDUCTASE"/>
    <property type="match status" value="1"/>
</dbReference>
<dbReference type="Pfam" id="PF00186">
    <property type="entry name" value="DHFR_1"/>
    <property type="match status" value="1"/>
</dbReference>
<dbReference type="RefSeq" id="WP_229308527.1">
    <property type="nucleotide sequence ID" value="NZ_JXSZ01000013.1"/>
</dbReference>
<dbReference type="GO" id="GO:0004146">
    <property type="term" value="F:dihydrofolate reductase activity"/>
    <property type="evidence" value="ECO:0007669"/>
    <property type="project" value="UniProtKB-EC"/>
</dbReference>
<reference evidence="9 10" key="1">
    <citation type="submission" date="2015-07" db="EMBL/GenBank/DDBJ databases">
        <title>The draft genome sequence of Leadbetterella sp. JN14-9.</title>
        <authorList>
            <person name="Liu Y."/>
            <person name="Du J."/>
            <person name="Shao Z."/>
        </authorList>
    </citation>
    <scope>NUCLEOTIDE SEQUENCE [LARGE SCALE GENOMIC DNA]</scope>
    <source>
        <strain evidence="9 10">JN14-9</strain>
    </source>
</reference>
<keyword evidence="4" id="KW-0554">One-carbon metabolism</keyword>
<comment type="similarity">
    <text evidence="2">Belongs to the dihydrofolate reductase family.</text>
</comment>
<dbReference type="GO" id="GO:0050661">
    <property type="term" value="F:NADP binding"/>
    <property type="evidence" value="ECO:0007669"/>
    <property type="project" value="InterPro"/>
</dbReference>
<dbReference type="UniPathway" id="UPA00077">
    <property type="reaction ID" value="UER00158"/>
</dbReference>
<dbReference type="GO" id="GO:0046655">
    <property type="term" value="P:folic acid metabolic process"/>
    <property type="evidence" value="ECO:0007669"/>
    <property type="project" value="TreeGrafter"/>
</dbReference>
<dbReference type="Proteomes" id="UP000050454">
    <property type="component" value="Unassembled WGS sequence"/>
</dbReference>
<evidence type="ECO:0000256" key="3">
    <source>
        <dbReference type="ARBA" id="ARBA00012856"/>
    </source>
</evidence>
<dbReference type="AlphaFoldDB" id="A0A0P7C0R4"/>
<dbReference type="InterPro" id="IPR001796">
    <property type="entry name" value="DHFR_dom"/>
</dbReference>
<feature type="domain" description="DHFR" evidence="8">
    <location>
        <begin position="6"/>
        <end position="167"/>
    </location>
</feature>
<evidence type="ECO:0000313" key="9">
    <source>
        <dbReference type="EMBL" id="KPM46864.1"/>
    </source>
</evidence>
<comment type="caution">
    <text evidence="9">The sequence shown here is derived from an EMBL/GenBank/DDBJ whole genome shotgun (WGS) entry which is preliminary data.</text>
</comment>
<dbReference type="GO" id="GO:0005829">
    <property type="term" value="C:cytosol"/>
    <property type="evidence" value="ECO:0007669"/>
    <property type="project" value="TreeGrafter"/>
</dbReference>
<sequence length="168" mass="19118">MIEKPKISIIAAMSQNRAIGFKGSLPWPEPIPADWEHLEKVTKGKKMIMGRKSYEDKHRVSSEAGNFVLSSQDDLELEDNFAHVKSLEEALELCKNEDEVFVIGGEGVFEAALPKCTTLYLTKVLKDFEGDTFFPEFEHLAFKVEKIKRFEASKKSPYPMEIIIYSKA</sequence>
<keyword evidence="5" id="KW-0521">NADP</keyword>
<dbReference type="Gene3D" id="3.40.430.10">
    <property type="entry name" value="Dihydrofolate Reductase, subunit A"/>
    <property type="match status" value="1"/>
</dbReference>
<dbReference type="PANTHER" id="PTHR48069">
    <property type="entry name" value="DIHYDROFOLATE REDUCTASE"/>
    <property type="match status" value="1"/>
</dbReference>
<evidence type="ECO:0000256" key="5">
    <source>
        <dbReference type="ARBA" id="ARBA00022857"/>
    </source>
</evidence>
<protein>
    <recommendedName>
        <fullName evidence="3">dihydrofolate reductase</fullName>
        <ecNumber evidence="3">1.5.1.3</ecNumber>
    </recommendedName>
</protein>
<dbReference type="InterPro" id="IPR012259">
    <property type="entry name" value="DHFR"/>
</dbReference>
<dbReference type="PRINTS" id="PR00070">
    <property type="entry name" value="DHFR"/>
</dbReference>
<dbReference type="EC" id="1.5.1.3" evidence="3"/>
<gene>
    <name evidence="9" type="ORF">AFM12_16630</name>
</gene>
<dbReference type="CDD" id="cd00209">
    <property type="entry name" value="DHFR"/>
    <property type="match status" value="1"/>
</dbReference>
<evidence type="ECO:0000256" key="6">
    <source>
        <dbReference type="ARBA" id="ARBA00023002"/>
    </source>
</evidence>
<evidence type="ECO:0000313" key="10">
    <source>
        <dbReference type="Proteomes" id="UP000050454"/>
    </source>
</evidence>
<evidence type="ECO:0000256" key="7">
    <source>
        <dbReference type="ARBA" id="ARBA00025067"/>
    </source>
</evidence>
<evidence type="ECO:0000259" key="8">
    <source>
        <dbReference type="PROSITE" id="PS51330"/>
    </source>
</evidence>
<accession>A0A0P7C0R4</accession>
<comment type="function">
    <text evidence="7">Key enzyme in folate metabolism. Catalyzes an essential reaction for de novo glycine and purine synthesis, and for DNA precursor synthesis.</text>
</comment>
<dbReference type="GO" id="GO:0046452">
    <property type="term" value="P:dihydrofolate metabolic process"/>
    <property type="evidence" value="ECO:0007669"/>
    <property type="project" value="TreeGrafter"/>
</dbReference>
<evidence type="ECO:0000256" key="2">
    <source>
        <dbReference type="ARBA" id="ARBA00009539"/>
    </source>
</evidence>
<evidence type="ECO:0000256" key="4">
    <source>
        <dbReference type="ARBA" id="ARBA00022563"/>
    </source>
</evidence>
<proteinExistence type="inferred from homology"/>
<dbReference type="GO" id="GO:0006730">
    <property type="term" value="P:one-carbon metabolic process"/>
    <property type="evidence" value="ECO:0007669"/>
    <property type="project" value="UniProtKB-KW"/>
</dbReference>
<dbReference type="STRING" id="1605367.AFM12_16630"/>
<dbReference type="PROSITE" id="PS51330">
    <property type="entry name" value="DHFR_2"/>
    <property type="match status" value="1"/>
</dbReference>
<dbReference type="SUPFAM" id="SSF53597">
    <property type="entry name" value="Dihydrofolate reductase-like"/>
    <property type="match status" value="1"/>
</dbReference>
<keyword evidence="10" id="KW-1185">Reference proteome</keyword>
<keyword evidence="6" id="KW-0560">Oxidoreductase</keyword>
<dbReference type="GO" id="GO:0046654">
    <property type="term" value="P:tetrahydrofolate biosynthetic process"/>
    <property type="evidence" value="ECO:0007669"/>
    <property type="project" value="UniProtKB-UniPathway"/>
</dbReference>
<dbReference type="InterPro" id="IPR024072">
    <property type="entry name" value="DHFR-like_dom_sf"/>
</dbReference>
<organism evidence="9 10">
    <name type="scientific">Jiulongibacter sediminis</name>
    <dbReference type="NCBI Taxonomy" id="1605367"/>
    <lineage>
        <taxon>Bacteria</taxon>
        <taxon>Pseudomonadati</taxon>
        <taxon>Bacteroidota</taxon>
        <taxon>Cytophagia</taxon>
        <taxon>Cytophagales</taxon>
        <taxon>Leadbetterellaceae</taxon>
        <taxon>Jiulongibacter</taxon>
    </lineage>
</organism>
<name>A0A0P7C0R4_9BACT</name>
<dbReference type="PATRIC" id="fig|1605367.3.peg.759"/>
<evidence type="ECO:0000256" key="1">
    <source>
        <dbReference type="ARBA" id="ARBA00004903"/>
    </source>
</evidence>